<feature type="compositionally biased region" description="Polar residues" evidence="2">
    <location>
        <begin position="287"/>
        <end position="309"/>
    </location>
</feature>
<feature type="compositionally biased region" description="Basic and acidic residues" evidence="2">
    <location>
        <begin position="261"/>
        <end position="270"/>
    </location>
</feature>
<evidence type="ECO:0000313" key="6">
    <source>
        <dbReference type="Proteomes" id="UP000593562"/>
    </source>
</evidence>
<keyword evidence="6" id="KW-1185">Reference proteome</keyword>
<dbReference type="InterPro" id="IPR000504">
    <property type="entry name" value="RRM_dom"/>
</dbReference>
<dbReference type="AlphaFoldDB" id="A0A7J7DI13"/>
<dbReference type="FunCoup" id="A0A7J7DI13">
    <property type="interactions" value="287"/>
</dbReference>
<evidence type="ECO:0000259" key="4">
    <source>
        <dbReference type="PROSITE" id="PS50102"/>
    </source>
</evidence>
<evidence type="ECO:0000256" key="2">
    <source>
        <dbReference type="SAM" id="MobiDB-lite"/>
    </source>
</evidence>
<proteinExistence type="predicted"/>
<dbReference type="Gene3D" id="2.20.70.10">
    <property type="match status" value="1"/>
</dbReference>
<dbReference type="CDD" id="cd00201">
    <property type="entry name" value="WW"/>
    <property type="match status" value="1"/>
</dbReference>
<evidence type="ECO:0000313" key="5">
    <source>
        <dbReference type="EMBL" id="KAF5745943.1"/>
    </source>
</evidence>
<dbReference type="InterPro" id="IPR001202">
    <property type="entry name" value="WW_dom"/>
</dbReference>
<dbReference type="Pfam" id="PF00076">
    <property type="entry name" value="RRM_1"/>
    <property type="match status" value="2"/>
</dbReference>
<feature type="domain" description="WW" evidence="3">
    <location>
        <begin position="403"/>
        <end position="436"/>
    </location>
</feature>
<feature type="domain" description="RRM" evidence="4">
    <location>
        <begin position="77"/>
        <end position="159"/>
    </location>
</feature>
<dbReference type="Pfam" id="PF00397">
    <property type="entry name" value="WW"/>
    <property type="match status" value="1"/>
</dbReference>
<feature type="compositionally biased region" description="Polar residues" evidence="2">
    <location>
        <begin position="335"/>
        <end position="355"/>
    </location>
</feature>
<name>A0A7J7DI13_TRIWF</name>
<organism evidence="5 6">
    <name type="scientific">Tripterygium wilfordii</name>
    <name type="common">Thunder God vine</name>
    <dbReference type="NCBI Taxonomy" id="458696"/>
    <lineage>
        <taxon>Eukaryota</taxon>
        <taxon>Viridiplantae</taxon>
        <taxon>Streptophyta</taxon>
        <taxon>Embryophyta</taxon>
        <taxon>Tracheophyta</taxon>
        <taxon>Spermatophyta</taxon>
        <taxon>Magnoliopsida</taxon>
        <taxon>eudicotyledons</taxon>
        <taxon>Gunneridae</taxon>
        <taxon>Pentapetalae</taxon>
        <taxon>rosids</taxon>
        <taxon>fabids</taxon>
        <taxon>Celastrales</taxon>
        <taxon>Celastraceae</taxon>
        <taxon>Tripterygium</taxon>
    </lineage>
</organism>
<accession>A0A7J7DI13</accession>
<evidence type="ECO:0000256" key="1">
    <source>
        <dbReference type="PROSITE-ProRule" id="PRU00176"/>
    </source>
</evidence>
<dbReference type="EMBL" id="JAAARO010000006">
    <property type="protein sequence ID" value="KAF5745943.1"/>
    <property type="molecule type" value="Genomic_DNA"/>
</dbReference>
<evidence type="ECO:0000259" key="3">
    <source>
        <dbReference type="PROSITE" id="PS50020"/>
    </source>
</evidence>
<dbReference type="GO" id="GO:0003723">
    <property type="term" value="F:RNA binding"/>
    <property type="evidence" value="ECO:0007669"/>
    <property type="project" value="UniProtKB-UniRule"/>
</dbReference>
<feature type="domain" description="RRM" evidence="4">
    <location>
        <begin position="183"/>
        <end position="263"/>
    </location>
</feature>
<dbReference type="PROSITE" id="PS50102">
    <property type="entry name" value="RRM"/>
    <property type="match status" value="2"/>
</dbReference>
<dbReference type="PANTHER" id="PTHR48034">
    <property type="entry name" value="TRANSFORMER-2 SEX-DETERMINING PROTEIN-RELATED"/>
    <property type="match status" value="1"/>
</dbReference>
<feature type="region of interest" description="Disordered" evidence="2">
    <location>
        <begin position="260"/>
        <end position="355"/>
    </location>
</feature>
<protein>
    <recommendedName>
        <fullName evidence="7">Flowering time control protein FCA</fullName>
    </recommendedName>
</protein>
<evidence type="ECO:0008006" key="7">
    <source>
        <dbReference type="Google" id="ProtNLM"/>
    </source>
</evidence>
<dbReference type="SMART" id="SM00360">
    <property type="entry name" value="RRM"/>
    <property type="match status" value="2"/>
</dbReference>
<gene>
    <name evidence="5" type="ORF">HS088_TW06G00108</name>
</gene>
<sequence length="513" mass="57620">MERHGGYGFGNHQEAHHYDYYQQNHQDYHHSGHHHHHLNDEPIASYDGGSGGFGSHFRKRRWQNFANDAHTDSGSHAKLYIQPVPRAANEEDVWPVFANYGRVFEVILPRDKRTNQRLGGYCFVKYATAEEADTAIRALDNQYTFHGEMAPIRVKYADGERGHASKPLARAPVPGPYTGASVENLYIGGLSRQTSKQEIQEVFSAYGVVEDIYIVVDEMNQSRGYGFVKFSHRDMALAAIRALNENFTMRGCHQPLVVRFADPKKPRTGESRPGPGTGDSMGGHFLPNTSYSVANSSNSQLQPVSSLGNQKMADPSVVQPPLQSPLQWTPKAPQQIETPRSCQSSQQSMSEIQKQSHPIQISTQNLKQQQSVQVAAQETVCNPQTAATSSTIGLPSNQLTSTYSLECDWSEHTCPDGCKYYYNCMTCESKWEKPGEFVLFEQQLEKQQKLQNPSQLLHSPLLHISAQQLVETQKLKLPMEMDVLNLKDQLEEPSSLEMHHPLVRSERSPVTCV</sequence>
<keyword evidence="1" id="KW-0694">RNA-binding</keyword>
<dbReference type="InterPro" id="IPR035979">
    <property type="entry name" value="RBD_domain_sf"/>
</dbReference>
<dbReference type="PROSITE" id="PS50020">
    <property type="entry name" value="WW_DOMAIN_2"/>
    <property type="match status" value="1"/>
</dbReference>
<comment type="caution">
    <text evidence="5">The sequence shown here is derived from an EMBL/GenBank/DDBJ whole genome shotgun (WGS) entry which is preliminary data.</text>
</comment>
<dbReference type="InterPro" id="IPR050441">
    <property type="entry name" value="RBM"/>
</dbReference>
<dbReference type="InParanoid" id="A0A7J7DI13"/>
<dbReference type="Proteomes" id="UP000593562">
    <property type="component" value="Unassembled WGS sequence"/>
</dbReference>
<dbReference type="Gene3D" id="3.30.70.330">
    <property type="match status" value="2"/>
</dbReference>
<dbReference type="InterPro" id="IPR036020">
    <property type="entry name" value="WW_dom_sf"/>
</dbReference>
<reference evidence="5 6" key="1">
    <citation type="journal article" date="2020" name="Nat. Commun.">
        <title>Genome of Tripterygium wilfordii and identification of cytochrome P450 involved in triptolide biosynthesis.</title>
        <authorList>
            <person name="Tu L."/>
            <person name="Su P."/>
            <person name="Zhang Z."/>
            <person name="Gao L."/>
            <person name="Wang J."/>
            <person name="Hu T."/>
            <person name="Zhou J."/>
            <person name="Zhang Y."/>
            <person name="Zhao Y."/>
            <person name="Liu Y."/>
            <person name="Song Y."/>
            <person name="Tong Y."/>
            <person name="Lu Y."/>
            <person name="Yang J."/>
            <person name="Xu C."/>
            <person name="Jia M."/>
            <person name="Peters R.J."/>
            <person name="Huang L."/>
            <person name="Gao W."/>
        </authorList>
    </citation>
    <scope>NUCLEOTIDE SEQUENCE [LARGE SCALE GENOMIC DNA]</scope>
    <source>
        <strain evidence="6">cv. XIE 37</strain>
        <tissue evidence="5">Leaf</tissue>
    </source>
</reference>
<dbReference type="InterPro" id="IPR012677">
    <property type="entry name" value="Nucleotide-bd_a/b_plait_sf"/>
</dbReference>
<dbReference type="SUPFAM" id="SSF51045">
    <property type="entry name" value="WW domain"/>
    <property type="match status" value="1"/>
</dbReference>
<dbReference type="SUPFAM" id="SSF54928">
    <property type="entry name" value="RNA-binding domain, RBD"/>
    <property type="match status" value="2"/>
</dbReference>
<dbReference type="SMART" id="SM00456">
    <property type="entry name" value="WW"/>
    <property type="match status" value="1"/>
</dbReference>